<reference evidence="2 3" key="1">
    <citation type="submission" date="2019-03" db="EMBL/GenBank/DDBJ databases">
        <authorList>
            <person name="Gonzalez-Pimentel J.L."/>
        </authorList>
    </citation>
    <scope>NUCLEOTIDE SEQUENCE [LARGE SCALE GENOMIC DNA]</scope>
    <source>
        <strain evidence="2 3">JCM 31289</strain>
    </source>
</reference>
<feature type="chain" id="PRO_5021357066" description="Chaplin" evidence="1">
    <location>
        <begin position="27"/>
        <end position="69"/>
    </location>
</feature>
<dbReference type="AlphaFoldDB" id="A0A4Z0GM07"/>
<organism evidence="2 3">
    <name type="scientific">Streptomyces palmae</name>
    <dbReference type="NCBI Taxonomy" id="1701085"/>
    <lineage>
        <taxon>Bacteria</taxon>
        <taxon>Bacillati</taxon>
        <taxon>Actinomycetota</taxon>
        <taxon>Actinomycetes</taxon>
        <taxon>Kitasatosporales</taxon>
        <taxon>Streptomycetaceae</taxon>
        <taxon>Streptomyces</taxon>
    </lineage>
</organism>
<feature type="signal peptide" evidence="1">
    <location>
        <begin position="1"/>
        <end position="26"/>
    </location>
</feature>
<evidence type="ECO:0000256" key="1">
    <source>
        <dbReference type="SAM" id="SignalP"/>
    </source>
</evidence>
<evidence type="ECO:0000313" key="2">
    <source>
        <dbReference type="EMBL" id="TGA98053.1"/>
    </source>
</evidence>
<evidence type="ECO:0008006" key="4">
    <source>
        <dbReference type="Google" id="ProtNLM"/>
    </source>
</evidence>
<evidence type="ECO:0000313" key="3">
    <source>
        <dbReference type="Proteomes" id="UP000297948"/>
    </source>
</evidence>
<keyword evidence="1" id="KW-0732">Signal</keyword>
<dbReference type="RefSeq" id="WP_135341049.1">
    <property type="nucleotide sequence ID" value="NZ_JBHLTX010000045.1"/>
</dbReference>
<comment type="caution">
    <text evidence="2">The sequence shown here is derived from an EMBL/GenBank/DDBJ whole genome shotgun (WGS) entry which is preliminary data.</text>
</comment>
<protein>
    <recommendedName>
        <fullName evidence="4">Chaplin</fullName>
    </recommendedName>
</protein>
<name>A0A4Z0GM07_9ACTN</name>
<keyword evidence="3" id="KW-1185">Reference proteome</keyword>
<proteinExistence type="predicted"/>
<dbReference type="EMBL" id="SRID01000266">
    <property type="protein sequence ID" value="TGA98053.1"/>
    <property type="molecule type" value="Genomic_DNA"/>
</dbReference>
<dbReference type="Proteomes" id="UP000297948">
    <property type="component" value="Unassembled WGS sequence"/>
</dbReference>
<sequence length="69" mass="6552">MRVITGFAGVLLAGAAVLGASGIAGAQEGPELDASAAMSVPIGIGTCGSDVDIIAIPINLQDAQAPGSC</sequence>
<accession>A0A4Z0GM07</accession>
<gene>
    <name evidence="2" type="ORF">E4099_23180</name>
</gene>